<feature type="compositionally biased region" description="Basic and acidic residues" evidence="1">
    <location>
        <begin position="69"/>
        <end position="107"/>
    </location>
</feature>
<evidence type="ECO:0000259" key="2">
    <source>
        <dbReference type="Pfam" id="PF03781"/>
    </source>
</evidence>
<dbReference type="Proteomes" id="UP000887222">
    <property type="component" value="Unassembled WGS sequence"/>
</dbReference>
<dbReference type="PANTHER" id="PTHR23150">
    <property type="entry name" value="SULFATASE MODIFYING FACTOR 1, 2"/>
    <property type="match status" value="1"/>
</dbReference>
<keyword evidence="4" id="KW-1185">Reference proteome</keyword>
<dbReference type="InterPro" id="IPR051043">
    <property type="entry name" value="Sulfatase_Mod_Factor_Kinase"/>
</dbReference>
<accession>A0ABQ4Q9L9</accession>
<name>A0ABQ4Q9L9_9BURK</name>
<dbReference type="Gene3D" id="3.90.1580.10">
    <property type="entry name" value="paralog of FGE (formylglycine-generating enzyme)"/>
    <property type="match status" value="1"/>
</dbReference>
<proteinExistence type="predicted"/>
<comment type="caution">
    <text evidence="3">The sequence shown here is derived from an EMBL/GenBank/DDBJ whole genome shotgun (WGS) entry which is preliminary data.</text>
</comment>
<gene>
    <name evidence="3" type="ORF">NCCP691_36900</name>
</gene>
<dbReference type="InterPro" id="IPR042095">
    <property type="entry name" value="SUMF_sf"/>
</dbReference>
<reference evidence="3 4" key="1">
    <citation type="journal article" date="2022" name="Int. J. Syst. Evol. Microbiol.">
        <title>Noviherbaspirillum aridicola sp. nov., isolated from an arid soil in Pakistan.</title>
        <authorList>
            <person name="Khan I.U."/>
            <person name="Saqib M."/>
            <person name="Amin A."/>
            <person name="Hussain F."/>
            <person name="Li L."/>
            <person name="Liu Y.H."/>
            <person name="Fang B.Z."/>
            <person name="Ahmed I."/>
            <person name="Li W.J."/>
        </authorList>
    </citation>
    <scope>NUCLEOTIDE SEQUENCE [LARGE SCALE GENOMIC DNA]</scope>
    <source>
        <strain evidence="3 4">NCCP-691</strain>
    </source>
</reference>
<evidence type="ECO:0000313" key="3">
    <source>
        <dbReference type="EMBL" id="GIZ53676.1"/>
    </source>
</evidence>
<feature type="domain" description="Sulfatase-modifying factor enzyme-like" evidence="2">
    <location>
        <begin position="150"/>
        <end position="373"/>
    </location>
</feature>
<protein>
    <recommendedName>
        <fullName evidence="2">Sulfatase-modifying factor enzyme-like domain-containing protein</fullName>
    </recommendedName>
</protein>
<organism evidence="3 4">
    <name type="scientific">Noviherbaspirillum aridicola</name>
    <dbReference type="NCBI Taxonomy" id="2849687"/>
    <lineage>
        <taxon>Bacteria</taxon>
        <taxon>Pseudomonadati</taxon>
        <taxon>Pseudomonadota</taxon>
        <taxon>Betaproteobacteria</taxon>
        <taxon>Burkholderiales</taxon>
        <taxon>Oxalobacteraceae</taxon>
        <taxon>Noviherbaspirillum</taxon>
    </lineage>
</organism>
<dbReference type="InterPro" id="IPR005532">
    <property type="entry name" value="SUMF_dom"/>
</dbReference>
<evidence type="ECO:0000313" key="4">
    <source>
        <dbReference type="Proteomes" id="UP000887222"/>
    </source>
</evidence>
<dbReference type="PANTHER" id="PTHR23150:SF35">
    <property type="entry name" value="BLL6746 PROTEIN"/>
    <property type="match status" value="1"/>
</dbReference>
<dbReference type="SUPFAM" id="SSF56436">
    <property type="entry name" value="C-type lectin-like"/>
    <property type="match status" value="1"/>
</dbReference>
<feature type="region of interest" description="Disordered" evidence="1">
    <location>
        <begin position="64"/>
        <end position="128"/>
    </location>
</feature>
<dbReference type="InterPro" id="IPR016187">
    <property type="entry name" value="CTDL_fold"/>
</dbReference>
<dbReference type="Pfam" id="PF03781">
    <property type="entry name" value="FGE-sulfatase"/>
    <property type="match status" value="1"/>
</dbReference>
<evidence type="ECO:0000256" key="1">
    <source>
        <dbReference type="SAM" id="MobiDB-lite"/>
    </source>
</evidence>
<dbReference type="EMBL" id="BPMK01000019">
    <property type="protein sequence ID" value="GIZ53676.1"/>
    <property type="molecule type" value="Genomic_DNA"/>
</dbReference>
<sequence>MLAALSVPPDAAILPKDSDEQYELTFWESIKDSNHVGDYEAYLNTYPNGRFSALAKARIARLKAAAPKTESKPEQKTETARPEAPKTEPPRTEKKPEAPRAEKKPEPPRPPARAETPPEKTPAAPAAAAAAAAAAPAAGNVKEIRDCPTCPVLVSLPPGSFTMGSASGDPSERPPRKVSIAQGFAIGKYEVTVAQWNTCVEAGACQRLTTADGPAAPVRDVSWEDAQQYLKWLSTLTGKSYRLPTEAEWEYAARAGNGSRYWWGEQMRPKMANCKDCGEPWRKEGPADAGSFAANAFGLHDMSGSVWEWVADCWNASHAGGPSDARARDAPNCRTRVIRGGSWRDGESYMTAATRFKYEGSVRQSQNGFRVVRSGE</sequence>